<sequence>MTEATTLSAIEETTVGIYISRGTPNGDNNDVGVVIEGVVVLRDLDNVAFASAMLFGLCYCLNLRYPQKLPYTFEVFQKIIMELDAAQLSKKVQSLKAKMHQ</sequence>
<evidence type="ECO:0000313" key="2">
    <source>
        <dbReference type="Proteomes" id="UP001444071"/>
    </source>
</evidence>
<organism evidence="1 2">
    <name type="scientific">Xenotaenia resolanae</name>
    <dbReference type="NCBI Taxonomy" id="208358"/>
    <lineage>
        <taxon>Eukaryota</taxon>
        <taxon>Metazoa</taxon>
        <taxon>Chordata</taxon>
        <taxon>Craniata</taxon>
        <taxon>Vertebrata</taxon>
        <taxon>Euteleostomi</taxon>
        <taxon>Actinopterygii</taxon>
        <taxon>Neopterygii</taxon>
        <taxon>Teleostei</taxon>
        <taxon>Neoteleostei</taxon>
        <taxon>Acanthomorphata</taxon>
        <taxon>Ovalentaria</taxon>
        <taxon>Atherinomorphae</taxon>
        <taxon>Cyprinodontiformes</taxon>
        <taxon>Goodeidae</taxon>
        <taxon>Xenotaenia</taxon>
    </lineage>
</organism>
<protein>
    <submittedName>
        <fullName evidence="1">Uncharacterized protein</fullName>
    </submittedName>
</protein>
<evidence type="ECO:0000313" key="1">
    <source>
        <dbReference type="EMBL" id="MEQ2264115.1"/>
    </source>
</evidence>
<comment type="caution">
    <text evidence="1">The sequence shown here is derived from an EMBL/GenBank/DDBJ whole genome shotgun (WGS) entry which is preliminary data.</text>
</comment>
<dbReference type="EMBL" id="JAHRIM010027363">
    <property type="protein sequence ID" value="MEQ2264115.1"/>
    <property type="molecule type" value="Genomic_DNA"/>
</dbReference>
<dbReference type="PANTHER" id="PTHR31025:SF27">
    <property type="entry name" value="SI:CH211-193K19.2-RELATED"/>
    <property type="match status" value="1"/>
</dbReference>
<name>A0ABV0W3K3_9TELE</name>
<keyword evidence="2" id="KW-1185">Reference proteome</keyword>
<proteinExistence type="predicted"/>
<dbReference type="PANTHER" id="PTHR31025">
    <property type="entry name" value="SI:CH211-196P9.1-RELATED"/>
    <property type="match status" value="1"/>
</dbReference>
<dbReference type="Proteomes" id="UP001444071">
    <property type="component" value="Unassembled WGS sequence"/>
</dbReference>
<gene>
    <name evidence="1" type="ORF">XENORESO_019650</name>
</gene>
<reference evidence="1 2" key="1">
    <citation type="submission" date="2021-06" db="EMBL/GenBank/DDBJ databases">
        <authorList>
            <person name="Palmer J.M."/>
        </authorList>
    </citation>
    <scope>NUCLEOTIDE SEQUENCE [LARGE SCALE GENOMIC DNA]</scope>
    <source>
        <strain evidence="1 2">XR_2019</strain>
        <tissue evidence="1">Muscle</tissue>
    </source>
</reference>
<accession>A0ABV0W3K3</accession>